<evidence type="ECO:0000313" key="1">
    <source>
        <dbReference type="EMBL" id="UMM14670.1"/>
    </source>
</evidence>
<dbReference type="EMBL" id="CP092620">
    <property type="protein sequence ID" value="UMM14670.1"/>
    <property type="molecule type" value="Genomic_DNA"/>
</dbReference>
<gene>
    <name evidence="1" type="ORF">L5515_002378</name>
</gene>
<dbReference type="Proteomes" id="UP000829354">
    <property type="component" value="Chromosome I"/>
</dbReference>
<organism evidence="1 2">
    <name type="scientific">Caenorhabditis briggsae</name>
    <dbReference type="NCBI Taxonomy" id="6238"/>
    <lineage>
        <taxon>Eukaryota</taxon>
        <taxon>Metazoa</taxon>
        <taxon>Ecdysozoa</taxon>
        <taxon>Nematoda</taxon>
        <taxon>Chromadorea</taxon>
        <taxon>Rhabditida</taxon>
        <taxon>Rhabditina</taxon>
        <taxon>Rhabditomorpha</taxon>
        <taxon>Rhabditoidea</taxon>
        <taxon>Rhabditidae</taxon>
        <taxon>Peloderinae</taxon>
        <taxon>Caenorhabditis</taxon>
    </lineage>
</organism>
<sequence>MEACENYQFQYETNSLNERKQSIEKENDWRKISQSLCYEDPKTTENCMKDYGRKESQLEKSSWQSWFMQKK</sequence>
<evidence type="ECO:0000313" key="2">
    <source>
        <dbReference type="Proteomes" id="UP000829354"/>
    </source>
</evidence>
<keyword evidence="2" id="KW-1185">Reference proteome</keyword>
<name>A0AAE9J5L2_CAEBR</name>
<accession>A0AAE9J5L2</accession>
<proteinExistence type="predicted"/>
<protein>
    <submittedName>
        <fullName evidence="1">Uncharacterized protein</fullName>
    </submittedName>
</protein>
<reference evidence="1 2" key="1">
    <citation type="submission" date="2022-04" db="EMBL/GenBank/DDBJ databases">
        <title>Chromosome-level reference genomes for two strains of Caenorhabditis briggsae: an improved platform for comparative genomics.</title>
        <authorList>
            <person name="Stevens L."/>
            <person name="Andersen E."/>
        </authorList>
    </citation>
    <scope>NUCLEOTIDE SEQUENCE [LARGE SCALE GENOMIC DNA]</scope>
    <source>
        <strain evidence="1">VX34</strain>
        <tissue evidence="1">Whole-organism</tissue>
    </source>
</reference>
<dbReference type="AlphaFoldDB" id="A0AAE9J5L2"/>